<organism evidence="2 3">
    <name type="scientific">Trifolium medium</name>
    <dbReference type="NCBI Taxonomy" id="97028"/>
    <lineage>
        <taxon>Eukaryota</taxon>
        <taxon>Viridiplantae</taxon>
        <taxon>Streptophyta</taxon>
        <taxon>Embryophyta</taxon>
        <taxon>Tracheophyta</taxon>
        <taxon>Spermatophyta</taxon>
        <taxon>Magnoliopsida</taxon>
        <taxon>eudicotyledons</taxon>
        <taxon>Gunneridae</taxon>
        <taxon>Pentapetalae</taxon>
        <taxon>rosids</taxon>
        <taxon>fabids</taxon>
        <taxon>Fabales</taxon>
        <taxon>Fabaceae</taxon>
        <taxon>Papilionoideae</taxon>
        <taxon>50 kb inversion clade</taxon>
        <taxon>NPAAA clade</taxon>
        <taxon>Hologalegina</taxon>
        <taxon>IRL clade</taxon>
        <taxon>Trifolieae</taxon>
        <taxon>Trifolium</taxon>
    </lineage>
</organism>
<evidence type="ECO:0000313" key="2">
    <source>
        <dbReference type="EMBL" id="MCI28079.1"/>
    </source>
</evidence>
<proteinExistence type="predicted"/>
<keyword evidence="3" id="KW-1185">Reference proteome</keyword>
<accession>A0A392QVP2</accession>
<evidence type="ECO:0000256" key="1">
    <source>
        <dbReference type="SAM" id="Phobius"/>
    </source>
</evidence>
<reference evidence="2 3" key="1">
    <citation type="journal article" date="2018" name="Front. Plant Sci.">
        <title>Red Clover (Trifolium pratense) and Zigzag Clover (T. medium) - A Picture of Genomic Similarities and Differences.</title>
        <authorList>
            <person name="Dluhosova J."/>
            <person name="Istvanek J."/>
            <person name="Nedelnik J."/>
            <person name="Repkova J."/>
        </authorList>
    </citation>
    <scope>NUCLEOTIDE SEQUENCE [LARGE SCALE GENOMIC DNA]</scope>
    <source>
        <strain evidence="3">cv. 10/8</strain>
        <tissue evidence="2">Leaf</tissue>
    </source>
</reference>
<dbReference type="Proteomes" id="UP000265520">
    <property type="component" value="Unassembled WGS sequence"/>
</dbReference>
<keyword evidence="1" id="KW-0812">Transmembrane</keyword>
<protein>
    <submittedName>
        <fullName evidence="2">Uncharacterized protein</fullName>
    </submittedName>
</protein>
<feature type="non-terminal residue" evidence="2">
    <location>
        <position position="63"/>
    </location>
</feature>
<feature type="transmembrane region" description="Helical" evidence="1">
    <location>
        <begin position="20"/>
        <end position="40"/>
    </location>
</feature>
<dbReference type="EMBL" id="LXQA010163423">
    <property type="protein sequence ID" value="MCI28079.1"/>
    <property type="molecule type" value="Genomic_DNA"/>
</dbReference>
<comment type="caution">
    <text evidence="2">The sequence shown here is derived from an EMBL/GenBank/DDBJ whole genome shotgun (WGS) entry which is preliminary data.</text>
</comment>
<name>A0A392QVP2_9FABA</name>
<dbReference type="AlphaFoldDB" id="A0A392QVP2"/>
<keyword evidence="1" id="KW-0472">Membrane</keyword>
<keyword evidence="1" id="KW-1133">Transmembrane helix</keyword>
<evidence type="ECO:0000313" key="3">
    <source>
        <dbReference type="Proteomes" id="UP000265520"/>
    </source>
</evidence>
<sequence length="63" mass="7176">MGWFAKDIERRVGNGVETFFWSSTVAVMSDIGWGVGGVAWSWRRQLWTSVGVAARPRWRLFSA</sequence>